<protein>
    <submittedName>
        <fullName evidence="2">VCBS repeat-containing protein</fullName>
    </submittedName>
</protein>
<comment type="caution">
    <text evidence="2">The sequence shown here is derived from an EMBL/GenBank/DDBJ whole genome shotgun (WGS) entry which is preliminary data.</text>
</comment>
<organism evidence="2 3">
    <name type="scientific">Paenibacillus contaminans</name>
    <dbReference type="NCBI Taxonomy" id="450362"/>
    <lineage>
        <taxon>Bacteria</taxon>
        <taxon>Bacillati</taxon>
        <taxon>Bacillota</taxon>
        <taxon>Bacilli</taxon>
        <taxon>Bacillales</taxon>
        <taxon>Paenibacillaceae</taxon>
        <taxon>Paenibacillus</taxon>
    </lineage>
</organism>
<evidence type="ECO:0000313" key="3">
    <source>
        <dbReference type="Proteomes" id="UP000250369"/>
    </source>
</evidence>
<dbReference type="EMBL" id="QMFB01000001">
    <property type="protein sequence ID" value="RAV22799.1"/>
    <property type="molecule type" value="Genomic_DNA"/>
</dbReference>
<keyword evidence="1" id="KW-0732">Signal</keyword>
<dbReference type="RefSeq" id="WP_113028908.1">
    <property type="nucleotide sequence ID" value="NZ_QMFB01000001.1"/>
</dbReference>
<reference evidence="2 3" key="1">
    <citation type="journal article" date="2009" name="Int. J. Syst. Evol. Microbiol.">
        <title>Paenibacillus contaminans sp. nov., isolated from a contaminated laboratory plate.</title>
        <authorList>
            <person name="Chou J.H."/>
            <person name="Lee J.H."/>
            <person name="Lin M.C."/>
            <person name="Chang P.S."/>
            <person name="Arun A.B."/>
            <person name="Young C.C."/>
            <person name="Chen W.M."/>
        </authorList>
    </citation>
    <scope>NUCLEOTIDE SEQUENCE [LARGE SCALE GENOMIC DNA]</scope>
    <source>
        <strain evidence="2 3">CKOBP-6</strain>
    </source>
</reference>
<evidence type="ECO:0000256" key="1">
    <source>
        <dbReference type="SAM" id="SignalP"/>
    </source>
</evidence>
<name>A0A329MS47_9BACL</name>
<feature type="chain" id="PRO_5038939880" evidence="1">
    <location>
        <begin position="25"/>
        <end position="458"/>
    </location>
</feature>
<accession>A0A329MS47</accession>
<dbReference type="Proteomes" id="UP000250369">
    <property type="component" value="Unassembled WGS sequence"/>
</dbReference>
<dbReference type="PROSITE" id="PS51257">
    <property type="entry name" value="PROKAR_LIPOPROTEIN"/>
    <property type="match status" value="1"/>
</dbReference>
<dbReference type="InterPro" id="IPR028994">
    <property type="entry name" value="Integrin_alpha_N"/>
</dbReference>
<dbReference type="SUPFAM" id="SSF69318">
    <property type="entry name" value="Integrin alpha N-terminal domain"/>
    <property type="match status" value="1"/>
</dbReference>
<dbReference type="Gene3D" id="2.130.10.130">
    <property type="entry name" value="Integrin alpha, N-terminal"/>
    <property type="match status" value="1"/>
</dbReference>
<dbReference type="AlphaFoldDB" id="A0A329MS47"/>
<sequence length="458" mass="50656">MLSRWKGWCALTALSLALSGCQLVSSPVDLLRSPQISSSQQERKQAVMQFMPATAKLTVPIRSKQASAIVEADLDGDGTPETVAFYKNEKNEYELGILILQKKDDGWVKLGDLKGVGRELHYVDFPDLNGDGIPEMVIGWSGGNGLTKELSVYMMQQGAMKKMQSLKYDELAGDDLDGDGKTDLVLFQVDRVKLLSSAQLYAIQNGELSLLQTLPLEPAINGFAQAKTGMASATQKGIFVEMGVGAHSSITSLIVKEKGLLRDVFASGTDGEMITFKAYTTLSEDINGDGITEIDILREPSGSEEYAMANMPWIHEWNQWDGRNGLVPVYENYYNNGVGFRFDIPDRWRGRYTVAKQTSDTEATSVFYTVNDSGSKQFELLSIVGIKANAWNERRKQLEQASAKYEMLGANNGFVIYSVLPDGEPSGTAAEKKTFADLRLEKDELAKLLQLYYMEYAQ</sequence>
<dbReference type="OrthoDB" id="1743319at2"/>
<feature type="signal peptide" evidence="1">
    <location>
        <begin position="1"/>
        <end position="24"/>
    </location>
</feature>
<evidence type="ECO:0000313" key="2">
    <source>
        <dbReference type="EMBL" id="RAV22799.1"/>
    </source>
</evidence>
<proteinExistence type="predicted"/>
<keyword evidence="3" id="KW-1185">Reference proteome</keyword>
<gene>
    <name evidence="2" type="ORF">DQG23_00870</name>
</gene>